<comment type="caution">
    <text evidence="6">The sequence shown here is derived from an EMBL/GenBank/DDBJ whole genome shotgun (WGS) entry which is preliminary data.</text>
</comment>
<dbReference type="InterPro" id="IPR006665">
    <property type="entry name" value="OmpA-like"/>
</dbReference>
<keyword evidence="2 3" id="KW-0472">Membrane</keyword>
<sequence length="283" mass="31322">MARACIALLLTVALPAHALTFQTRMEEVEWSVEGDKFECRLTQPVSGYGDAVFVRRAGERPVFELKAWNNLMRPGQAQLYNDAPMWQPQARARLLGYTAVSDEQVAIRVPQQQAGQMLAGLASGLHPTIQRAAWANAVEPVRVVVSSIGYQQAWTDFQKCSAGLLPMNFDQISNSVVSFASGGTHLSASAKQLLDTALEYLQADEEITGIVLEGHSDNVGNRLDNRELARQRALAVRNYLVERGVAEELFSLRFHGDRYPVASNRSAEGRALNRRVNLKLEKS</sequence>
<evidence type="ECO:0000256" key="4">
    <source>
        <dbReference type="SAM" id="SignalP"/>
    </source>
</evidence>
<dbReference type="Pfam" id="PF18393">
    <property type="entry name" value="MotY_N"/>
    <property type="match status" value="1"/>
</dbReference>
<evidence type="ECO:0000256" key="2">
    <source>
        <dbReference type="ARBA" id="ARBA00023136"/>
    </source>
</evidence>
<dbReference type="EMBL" id="BMFF01000001">
    <property type="protein sequence ID" value="GGC90400.1"/>
    <property type="molecule type" value="Genomic_DNA"/>
</dbReference>
<dbReference type="SUPFAM" id="SSF103088">
    <property type="entry name" value="OmpA-like"/>
    <property type="match status" value="1"/>
</dbReference>
<gene>
    <name evidence="6" type="ORF">GCM10007418_07670</name>
</gene>
<dbReference type="Gene3D" id="3.30.1330.60">
    <property type="entry name" value="OmpA-like domain"/>
    <property type="match status" value="1"/>
</dbReference>
<reference evidence="7" key="1">
    <citation type="journal article" date="2019" name="Int. J. Syst. Evol. Microbiol.">
        <title>The Global Catalogue of Microorganisms (GCM) 10K type strain sequencing project: providing services to taxonomists for standard genome sequencing and annotation.</title>
        <authorList>
            <consortium name="The Broad Institute Genomics Platform"/>
            <consortium name="The Broad Institute Genome Sequencing Center for Infectious Disease"/>
            <person name="Wu L."/>
            <person name="Ma J."/>
        </authorList>
    </citation>
    <scope>NUCLEOTIDE SEQUENCE [LARGE SCALE GENOMIC DNA]</scope>
    <source>
        <strain evidence="7">CGMCC 1.12482</strain>
    </source>
</reference>
<keyword evidence="7" id="KW-1185">Reference proteome</keyword>
<dbReference type="InterPro" id="IPR006664">
    <property type="entry name" value="OMP_bac"/>
</dbReference>
<feature type="chain" id="PRO_5045986622" evidence="4">
    <location>
        <begin position="19"/>
        <end position="283"/>
    </location>
</feature>
<dbReference type="Gene3D" id="2.60.40.2540">
    <property type="match status" value="1"/>
</dbReference>
<proteinExistence type="predicted"/>
<dbReference type="PANTHER" id="PTHR30329">
    <property type="entry name" value="STATOR ELEMENT OF FLAGELLAR MOTOR COMPLEX"/>
    <property type="match status" value="1"/>
</dbReference>
<dbReference type="InterPro" id="IPR050330">
    <property type="entry name" value="Bact_OuterMem_StrucFunc"/>
</dbReference>
<protein>
    <submittedName>
        <fullName evidence="6">Membrane protein</fullName>
    </submittedName>
</protein>
<dbReference type="Pfam" id="PF00691">
    <property type="entry name" value="OmpA"/>
    <property type="match status" value="1"/>
</dbReference>
<comment type="subcellular location">
    <subcellularLocation>
        <location evidence="1">Cell outer membrane</location>
    </subcellularLocation>
</comment>
<feature type="signal peptide" evidence="4">
    <location>
        <begin position="1"/>
        <end position="18"/>
    </location>
</feature>
<organism evidence="6 7">
    <name type="scientific">Halopseudomonas salina</name>
    <dbReference type="NCBI Taxonomy" id="1323744"/>
    <lineage>
        <taxon>Bacteria</taxon>
        <taxon>Pseudomonadati</taxon>
        <taxon>Pseudomonadota</taxon>
        <taxon>Gammaproteobacteria</taxon>
        <taxon>Pseudomonadales</taxon>
        <taxon>Pseudomonadaceae</taxon>
        <taxon>Halopseudomonas</taxon>
    </lineage>
</organism>
<dbReference type="Proteomes" id="UP000638188">
    <property type="component" value="Unassembled WGS sequence"/>
</dbReference>
<dbReference type="InterPro" id="IPR041544">
    <property type="entry name" value="MotY_N"/>
</dbReference>
<dbReference type="InterPro" id="IPR036737">
    <property type="entry name" value="OmpA-like_sf"/>
</dbReference>
<evidence type="ECO:0000256" key="3">
    <source>
        <dbReference type="PROSITE-ProRule" id="PRU00473"/>
    </source>
</evidence>
<feature type="domain" description="OmpA-like" evidence="5">
    <location>
        <begin position="166"/>
        <end position="283"/>
    </location>
</feature>
<evidence type="ECO:0000313" key="7">
    <source>
        <dbReference type="Proteomes" id="UP000638188"/>
    </source>
</evidence>
<dbReference type="CDD" id="cd07185">
    <property type="entry name" value="OmpA_C-like"/>
    <property type="match status" value="1"/>
</dbReference>
<evidence type="ECO:0000256" key="1">
    <source>
        <dbReference type="ARBA" id="ARBA00004442"/>
    </source>
</evidence>
<evidence type="ECO:0000313" key="6">
    <source>
        <dbReference type="EMBL" id="GGC90400.1"/>
    </source>
</evidence>
<dbReference type="RefSeq" id="WP_150277159.1">
    <property type="nucleotide sequence ID" value="NZ_BMFF01000001.1"/>
</dbReference>
<evidence type="ECO:0000259" key="5">
    <source>
        <dbReference type="PROSITE" id="PS51123"/>
    </source>
</evidence>
<dbReference type="PROSITE" id="PS51123">
    <property type="entry name" value="OMPA_2"/>
    <property type="match status" value="1"/>
</dbReference>
<name>A0ABQ1P6N7_9GAMM</name>
<keyword evidence="4" id="KW-0732">Signal</keyword>
<dbReference type="PRINTS" id="PR01021">
    <property type="entry name" value="OMPADOMAIN"/>
</dbReference>
<accession>A0ABQ1P6N7</accession>
<dbReference type="PANTHER" id="PTHR30329:SF17">
    <property type="entry name" value="LIPOPROTEIN YFIB-RELATED"/>
    <property type="match status" value="1"/>
</dbReference>
<dbReference type="PRINTS" id="PR01023">
    <property type="entry name" value="NAFLGMOTY"/>
</dbReference>